<protein>
    <recommendedName>
        <fullName evidence="2">histidine kinase</fullName>
        <ecNumber evidence="2">2.7.13.3</ecNumber>
    </recommendedName>
</protein>
<dbReference type="Gene3D" id="3.30.450.20">
    <property type="entry name" value="PAS domain"/>
    <property type="match status" value="1"/>
</dbReference>
<dbReference type="RefSeq" id="WP_014329998.1">
    <property type="nucleotide sequence ID" value="NZ_CP187422.1"/>
</dbReference>
<evidence type="ECO:0000256" key="5">
    <source>
        <dbReference type="ARBA" id="ARBA00022741"/>
    </source>
</evidence>
<dbReference type="InterPro" id="IPR011495">
    <property type="entry name" value="Sig_transdc_His_kin_sub2_dim/P"/>
</dbReference>
<dbReference type="SUPFAM" id="SSF55874">
    <property type="entry name" value="ATPase domain of HSP90 chaperone/DNA topoisomerase II/histidine kinase"/>
    <property type="match status" value="1"/>
</dbReference>
<keyword evidence="7" id="KW-0067">ATP-binding</keyword>
<evidence type="ECO:0000259" key="8">
    <source>
        <dbReference type="PROSITE" id="PS50109"/>
    </source>
</evidence>
<keyword evidence="5" id="KW-0547">Nucleotide-binding</keyword>
<evidence type="ECO:0000313" key="9">
    <source>
        <dbReference type="EMBL" id="PDT48081.1"/>
    </source>
</evidence>
<dbReference type="EC" id="2.7.13.3" evidence="2"/>
<dbReference type="Gene3D" id="3.30.565.10">
    <property type="entry name" value="Histidine kinase-like ATPase, C-terminal domain"/>
    <property type="match status" value="1"/>
</dbReference>
<reference evidence="9 10" key="1">
    <citation type="submission" date="2017-09" db="EMBL/GenBank/DDBJ databases">
        <title>Comparative genomics of rhizobia isolated from Phaseolus vulgaris in China.</title>
        <authorList>
            <person name="Tong W."/>
        </authorList>
    </citation>
    <scope>NUCLEOTIDE SEQUENCE [LARGE SCALE GENOMIC DNA]</scope>
    <source>
        <strain evidence="9 10">PCH1</strain>
    </source>
</reference>
<dbReference type="GO" id="GO:0005524">
    <property type="term" value="F:ATP binding"/>
    <property type="evidence" value="ECO:0007669"/>
    <property type="project" value="UniProtKB-KW"/>
</dbReference>
<organism evidence="9 10">
    <name type="scientific">Rhizobium fredii</name>
    <name type="common">Sinorhizobium fredii</name>
    <dbReference type="NCBI Taxonomy" id="380"/>
    <lineage>
        <taxon>Bacteria</taxon>
        <taxon>Pseudomonadati</taxon>
        <taxon>Pseudomonadota</taxon>
        <taxon>Alphaproteobacteria</taxon>
        <taxon>Hyphomicrobiales</taxon>
        <taxon>Rhizobiaceae</taxon>
        <taxon>Sinorhizobium/Ensifer group</taxon>
        <taxon>Sinorhizobium</taxon>
    </lineage>
</organism>
<evidence type="ECO:0000256" key="1">
    <source>
        <dbReference type="ARBA" id="ARBA00000085"/>
    </source>
</evidence>
<evidence type="ECO:0000256" key="7">
    <source>
        <dbReference type="ARBA" id="ARBA00022840"/>
    </source>
</evidence>
<proteinExistence type="predicted"/>
<keyword evidence="4" id="KW-0808">Transferase</keyword>
<evidence type="ECO:0000313" key="10">
    <source>
        <dbReference type="Proteomes" id="UP000220353"/>
    </source>
</evidence>
<dbReference type="InterPro" id="IPR005467">
    <property type="entry name" value="His_kinase_dom"/>
</dbReference>
<dbReference type="GO" id="GO:0004673">
    <property type="term" value="F:protein histidine kinase activity"/>
    <property type="evidence" value="ECO:0007669"/>
    <property type="project" value="UniProtKB-EC"/>
</dbReference>
<dbReference type="PANTHER" id="PTHR41523">
    <property type="entry name" value="TWO-COMPONENT SYSTEM SENSOR PROTEIN"/>
    <property type="match status" value="1"/>
</dbReference>
<dbReference type="EMBL" id="NWTC01000006">
    <property type="protein sequence ID" value="PDT48081.1"/>
    <property type="molecule type" value="Genomic_DNA"/>
</dbReference>
<evidence type="ECO:0000256" key="4">
    <source>
        <dbReference type="ARBA" id="ARBA00022679"/>
    </source>
</evidence>
<dbReference type="Proteomes" id="UP000220353">
    <property type="component" value="Unassembled WGS sequence"/>
</dbReference>
<gene>
    <name evidence="9" type="ORF">CO661_09380</name>
</gene>
<keyword evidence="3" id="KW-0597">Phosphoprotein</keyword>
<dbReference type="AlphaFoldDB" id="A0A2A6LZZ1"/>
<evidence type="ECO:0000256" key="2">
    <source>
        <dbReference type="ARBA" id="ARBA00012438"/>
    </source>
</evidence>
<accession>A0A2A6LZZ1</accession>
<evidence type="ECO:0000256" key="6">
    <source>
        <dbReference type="ARBA" id="ARBA00022777"/>
    </source>
</evidence>
<sequence>MISRIKSIEDVRTLAVAIVETIPEPFVVLDDKLGVIMASRSFYRTFNVDPADTLNRPIYALGNGQWDIPVLRSLLGTVVGEKTPMEDFEVEHDFPNVGPKTMLLSARSVPFDGKTNSTILLGFVDVTARRLAERYKDDLLAQTEELLRQKNVLLQELQHRVANSLQIIASILMLKARAVSSEETRHHLEDARQRVMSVAAVQQHLNSSAAVDKVEVGSYLSKLCESLAGSMIGGRDQIGVKVIADHAEVDSGAAVNIGLIVTELLINAIKHAFPTPHPDAQVLITYQVDAADWQLTVSDNGVGKSDPAMSPGLGTTIVKALVEQLDAQLKTSAGPKGTTIAIARTRAMPKRQPS</sequence>
<keyword evidence="6 9" id="KW-0418">Kinase</keyword>
<dbReference type="PANTHER" id="PTHR41523:SF8">
    <property type="entry name" value="ETHYLENE RESPONSE SENSOR PROTEIN"/>
    <property type="match status" value="1"/>
</dbReference>
<name>A0A2A6LZZ1_RHIFR</name>
<comment type="catalytic activity">
    <reaction evidence="1">
        <text>ATP + protein L-histidine = ADP + protein N-phospho-L-histidine.</text>
        <dbReference type="EC" id="2.7.13.3"/>
    </reaction>
</comment>
<dbReference type="InterPro" id="IPR036890">
    <property type="entry name" value="HATPase_C_sf"/>
</dbReference>
<dbReference type="SMART" id="SM00387">
    <property type="entry name" value="HATPase_c"/>
    <property type="match status" value="1"/>
</dbReference>
<dbReference type="PROSITE" id="PS50109">
    <property type="entry name" value="HIS_KIN"/>
    <property type="match status" value="1"/>
</dbReference>
<dbReference type="InterPro" id="IPR035965">
    <property type="entry name" value="PAS-like_dom_sf"/>
</dbReference>
<comment type="caution">
    <text evidence="9">The sequence shown here is derived from an EMBL/GenBank/DDBJ whole genome shotgun (WGS) entry which is preliminary data.</text>
</comment>
<dbReference type="Pfam" id="PF13581">
    <property type="entry name" value="HATPase_c_2"/>
    <property type="match status" value="1"/>
</dbReference>
<feature type="domain" description="Histidine kinase" evidence="8">
    <location>
        <begin position="156"/>
        <end position="348"/>
    </location>
</feature>
<dbReference type="SUPFAM" id="SSF55785">
    <property type="entry name" value="PYP-like sensor domain (PAS domain)"/>
    <property type="match status" value="1"/>
</dbReference>
<dbReference type="Pfam" id="PF07568">
    <property type="entry name" value="HisKA_2"/>
    <property type="match status" value="1"/>
</dbReference>
<evidence type="ECO:0000256" key="3">
    <source>
        <dbReference type="ARBA" id="ARBA00022553"/>
    </source>
</evidence>
<dbReference type="InterPro" id="IPR003594">
    <property type="entry name" value="HATPase_dom"/>
</dbReference>